<evidence type="ECO:0000256" key="5">
    <source>
        <dbReference type="ARBA" id="ARBA00022840"/>
    </source>
</evidence>
<keyword evidence="3 9" id="KW-0812">Transmembrane</keyword>
<evidence type="ECO:0000256" key="2">
    <source>
        <dbReference type="ARBA" id="ARBA00005417"/>
    </source>
</evidence>
<evidence type="ECO:0000259" key="10">
    <source>
        <dbReference type="PROSITE" id="PS50893"/>
    </source>
</evidence>
<dbReference type="InterPro" id="IPR027417">
    <property type="entry name" value="P-loop_NTPase"/>
</dbReference>
<dbReference type="Pfam" id="PF00005">
    <property type="entry name" value="ABC_tran"/>
    <property type="match status" value="1"/>
</dbReference>
<keyword evidence="4" id="KW-0547">Nucleotide-binding</keyword>
<accession>A0A239YW96</accession>
<dbReference type="PROSITE" id="PS50929">
    <property type="entry name" value="ABC_TM1F"/>
    <property type="match status" value="1"/>
</dbReference>
<feature type="transmembrane region" description="Helical" evidence="9">
    <location>
        <begin position="142"/>
        <end position="159"/>
    </location>
</feature>
<dbReference type="InterPro" id="IPR003593">
    <property type="entry name" value="AAA+_ATPase"/>
</dbReference>
<evidence type="ECO:0000259" key="11">
    <source>
        <dbReference type="PROSITE" id="PS50929"/>
    </source>
</evidence>
<evidence type="ECO:0000256" key="9">
    <source>
        <dbReference type="SAM" id="Phobius"/>
    </source>
</evidence>
<gene>
    <name evidence="12" type="ORF">SAMEA4384403_00832</name>
</gene>
<dbReference type="EMBL" id="LT906462">
    <property type="protein sequence ID" value="SNV62488.1"/>
    <property type="molecule type" value="Genomic_DNA"/>
</dbReference>
<dbReference type="RefSeq" id="WP_095087132.1">
    <property type="nucleotide sequence ID" value="NZ_BMDM01000006.1"/>
</dbReference>
<name>A0A239YW96_9STAP</name>
<dbReference type="Gene3D" id="3.40.50.300">
    <property type="entry name" value="P-loop containing nucleotide triphosphate hydrolases"/>
    <property type="match status" value="1"/>
</dbReference>
<keyword evidence="6 9" id="KW-1133">Transmembrane helix</keyword>
<reference evidence="12 13" key="1">
    <citation type="submission" date="2017-06" db="EMBL/GenBank/DDBJ databases">
        <authorList>
            <consortium name="Pathogen Informatics"/>
        </authorList>
    </citation>
    <scope>NUCLEOTIDE SEQUENCE [LARGE SCALE GENOMIC DNA]</scope>
    <source>
        <strain evidence="12 13">NCTC13839</strain>
    </source>
</reference>
<evidence type="ECO:0000256" key="4">
    <source>
        <dbReference type="ARBA" id="ARBA00022741"/>
    </source>
</evidence>
<dbReference type="Gene3D" id="1.20.1560.10">
    <property type="entry name" value="ABC transporter type 1, transmembrane domain"/>
    <property type="match status" value="1"/>
</dbReference>
<dbReference type="GO" id="GO:0016887">
    <property type="term" value="F:ATP hydrolysis activity"/>
    <property type="evidence" value="ECO:0007669"/>
    <property type="project" value="InterPro"/>
</dbReference>
<dbReference type="Pfam" id="PF00664">
    <property type="entry name" value="ABC_membrane"/>
    <property type="match status" value="1"/>
</dbReference>
<dbReference type="SUPFAM" id="SSF90123">
    <property type="entry name" value="ABC transporter transmembrane region"/>
    <property type="match status" value="1"/>
</dbReference>
<sequence length="579" mass="65342">MIKRYLQFVKPYKWHIVGTIIIGILKFGIPLLLPLLIKFVIDDVINNGALSVGEKTQKLTYALLIMGFIFIVLRPPIEYFRQYLAQWTSNKILYDIRKKLYTHLQALSSRFYSNNKAGEIISRVINDVEQTKDFILTGLMNVWLDLVTIVIALSIMFVLDIKLTFAAVAIFPLFIFSIYYFFGRLRSLTRRRSQSLAELQGFLHERVSGMSVIKSFAIEKNEEERFDKRNLNFLTKATDHTKWNAKSFAVVNTVTDLGPLLVVGVGGFLVIQGNLTVGTLAAFVAYLEQLYGPLRRLVASSTTLTQSIASMDRVFHLFDEKYDVKNEDDAQDIKINDGKISFNDVAFKYNDYEPEVLHDINLDIQKGETVAFVGMSGGGKSTLISLLPRFYDVTRGEIKIDDHNVKDFTTESLRNQVGLVEQDNILFSDTIKENILLGKPDATDEEVIEASKKANAHDFITSLPNGYDTEVGERGVKLSGGQKQRVSIARIFLNDPPILVLDEATSALDLESEKIIQDALEILSSERTTLIVAHRLSTITHADKIVVIQNGHIDEIGSHKELMQAKGSYYNLYNIQSFG</sequence>
<dbReference type="GO" id="GO:0005886">
    <property type="term" value="C:plasma membrane"/>
    <property type="evidence" value="ECO:0007669"/>
    <property type="project" value="UniProtKB-SubCell"/>
</dbReference>
<organism evidence="12 13">
    <name type="scientific">Mammaliicoccus stepanovicii</name>
    <dbReference type="NCBI Taxonomy" id="643214"/>
    <lineage>
        <taxon>Bacteria</taxon>
        <taxon>Bacillati</taxon>
        <taxon>Bacillota</taxon>
        <taxon>Bacilli</taxon>
        <taxon>Bacillales</taxon>
        <taxon>Staphylococcaceae</taxon>
        <taxon>Mammaliicoccus</taxon>
    </lineage>
</organism>
<dbReference type="OrthoDB" id="9770415at2"/>
<dbReference type="FunFam" id="3.40.50.300:FF:000218">
    <property type="entry name" value="Multidrug ABC transporter ATP-binding protein"/>
    <property type="match status" value="1"/>
</dbReference>
<dbReference type="Proteomes" id="UP000242084">
    <property type="component" value="Chromosome 1"/>
</dbReference>
<proteinExistence type="inferred from homology"/>
<feature type="domain" description="ABC transporter" evidence="10">
    <location>
        <begin position="340"/>
        <end position="575"/>
    </location>
</feature>
<dbReference type="PANTHER" id="PTHR43394">
    <property type="entry name" value="ATP-DEPENDENT PERMEASE MDL1, MITOCHONDRIAL"/>
    <property type="match status" value="1"/>
</dbReference>
<evidence type="ECO:0000256" key="7">
    <source>
        <dbReference type="ARBA" id="ARBA00023136"/>
    </source>
</evidence>
<dbReference type="PROSITE" id="PS00211">
    <property type="entry name" value="ABC_TRANSPORTER_1"/>
    <property type="match status" value="1"/>
</dbReference>
<dbReference type="GO" id="GO:0005524">
    <property type="term" value="F:ATP binding"/>
    <property type="evidence" value="ECO:0007669"/>
    <property type="project" value="UniProtKB-KW"/>
</dbReference>
<keyword evidence="5" id="KW-0067">ATP-binding</keyword>
<dbReference type="InterPro" id="IPR039421">
    <property type="entry name" value="Type_1_exporter"/>
</dbReference>
<keyword evidence="12" id="KW-0378">Hydrolase</keyword>
<dbReference type="InterPro" id="IPR017871">
    <property type="entry name" value="ABC_transporter-like_CS"/>
</dbReference>
<comment type="similarity">
    <text evidence="2">Belongs to the ABC transporter superfamily.</text>
</comment>
<comment type="subcellular location">
    <subcellularLocation>
        <location evidence="1">Cell membrane</location>
        <topology evidence="1">Multi-pass membrane protein</topology>
    </subcellularLocation>
</comment>
<feature type="transmembrane region" description="Helical" evidence="9">
    <location>
        <begin position="12"/>
        <end position="39"/>
    </location>
</feature>
<dbReference type="InterPro" id="IPR011527">
    <property type="entry name" value="ABC1_TM_dom"/>
</dbReference>
<dbReference type="PROSITE" id="PS50893">
    <property type="entry name" value="ABC_TRANSPORTER_2"/>
    <property type="match status" value="1"/>
</dbReference>
<dbReference type="SUPFAM" id="SSF52540">
    <property type="entry name" value="P-loop containing nucleoside triphosphate hydrolases"/>
    <property type="match status" value="1"/>
</dbReference>
<evidence type="ECO:0000256" key="3">
    <source>
        <dbReference type="ARBA" id="ARBA00022692"/>
    </source>
</evidence>
<keyword evidence="13" id="KW-1185">Reference proteome</keyword>
<feature type="transmembrane region" description="Helical" evidence="9">
    <location>
        <begin position="165"/>
        <end position="182"/>
    </location>
</feature>
<evidence type="ECO:0000313" key="12">
    <source>
        <dbReference type="EMBL" id="SNV62488.1"/>
    </source>
</evidence>
<dbReference type="GO" id="GO:0015421">
    <property type="term" value="F:ABC-type oligopeptide transporter activity"/>
    <property type="evidence" value="ECO:0007669"/>
    <property type="project" value="TreeGrafter"/>
</dbReference>
<dbReference type="PANTHER" id="PTHR43394:SF1">
    <property type="entry name" value="ATP-BINDING CASSETTE SUB-FAMILY B MEMBER 10, MITOCHONDRIAL"/>
    <property type="match status" value="1"/>
</dbReference>
<dbReference type="InterPro" id="IPR003439">
    <property type="entry name" value="ABC_transporter-like_ATP-bd"/>
</dbReference>
<dbReference type="AlphaFoldDB" id="A0A239YW96"/>
<evidence type="ECO:0000256" key="1">
    <source>
        <dbReference type="ARBA" id="ARBA00004651"/>
    </source>
</evidence>
<evidence type="ECO:0000313" key="13">
    <source>
        <dbReference type="Proteomes" id="UP000242084"/>
    </source>
</evidence>
<dbReference type="SMART" id="SM00382">
    <property type="entry name" value="AAA"/>
    <property type="match status" value="1"/>
</dbReference>
<evidence type="ECO:0000256" key="8">
    <source>
        <dbReference type="ARBA" id="ARBA00025074"/>
    </source>
</evidence>
<evidence type="ECO:0000256" key="6">
    <source>
        <dbReference type="ARBA" id="ARBA00022989"/>
    </source>
</evidence>
<dbReference type="KEGG" id="sste:SAMEA4384403_0832"/>
<keyword evidence="7 9" id="KW-0472">Membrane</keyword>
<comment type="function">
    <text evidence="8">May be involved in multidrug export. Transmembrane domains (TMD) form a pore in the cell membrane and the ATP-binding domain (NBD) is responsible for energy generation.</text>
</comment>
<protein>
    <submittedName>
        <fullName evidence="12">ABC-type multidrug protein lipid transport system ATPase component</fullName>
        <ecNumber evidence="12">3.6.3.-</ecNumber>
    </submittedName>
</protein>
<dbReference type="EC" id="3.6.3.-" evidence="12"/>
<dbReference type="InterPro" id="IPR036640">
    <property type="entry name" value="ABC1_TM_sf"/>
</dbReference>
<feature type="domain" description="ABC transmembrane type-1" evidence="11">
    <location>
        <begin position="17"/>
        <end position="306"/>
    </location>
</feature>